<dbReference type="PANTHER" id="PTHR22911:SF135">
    <property type="entry name" value="BLR4310 PROTEIN"/>
    <property type="match status" value="1"/>
</dbReference>
<feature type="transmembrane region" description="Helical" evidence="2">
    <location>
        <begin position="226"/>
        <end position="249"/>
    </location>
</feature>
<dbReference type="SUPFAM" id="SSF103481">
    <property type="entry name" value="Multidrug resistance efflux transporter EmrE"/>
    <property type="match status" value="2"/>
</dbReference>
<feature type="transmembrane region" description="Helical" evidence="2">
    <location>
        <begin position="201"/>
        <end position="220"/>
    </location>
</feature>
<sequence>MPSDAGRLRDHPKSGQPAPDPNGTDQGQPPPPGDRRPLIEGLLATGAGNINNACVKLLAVMPTSQLILLRAVGTIFILLPLMIRRGLRWPPRVVLARAALEAVATAGLMHALTLAPLSFVATVMMTIPIGVMAMNWLLAGEPLSPRGRILLLLAFSGALIATGPALAGSMEGALSAIGSAAFYVARDMLTSRRASTVPSLELSFTASVATLILAFAMGVVGDWRPLVAGETGIIAAMIVFYILSNLLIASATRARRSTMVAATRYSAVIWAALFDFLLFDLPPRPLTLVGAALIAACGIGLVFTERKRRGP</sequence>
<keyword evidence="2" id="KW-0472">Membrane</keyword>
<keyword evidence="2" id="KW-0812">Transmembrane</keyword>
<reference evidence="4 5" key="1">
    <citation type="submission" date="2019-12" db="EMBL/GenBank/DDBJ databases">
        <title>The genome of Stappia indica PHM037.</title>
        <authorList>
            <person name="Kacar D."/>
            <person name="Galan B."/>
            <person name="Canedo L."/>
            <person name="Rodriguez P."/>
            <person name="de la Calle F."/>
            <person name="Garcia J.L."/>
        </authorList>
    </citation>
    <scope>NUCLEOTIDE SEQUENCE [LARGE SCALE GENOMIC DNA]</scope>
    <source>
        <strain evidence="4 5">PHM037</strain>
    </source>
</reference>
<feature type="transmembrane region" description="Helical" evidence="2">
    <location>
        <begin position="285"/>
        <end position="304"/>
    </location>
</feature>
<keyword evidence="2" id="KW-1133">Transmembrane helix</keyword>
<gene>
    <name evidence="4" type="ORF">GH266_19820</name>
</gene>
<name>A0A857CCF3_9HYPH</name>
<dbReference type="GO" id="GO:0016020">
    <property type="term" value="C:membrane"/>
    <property type="evidence" value="ECO:0007669"/>
    <property type="project" value="InterPro"/>
</dbReference>
<proteinExistence type="predicted"/>
<dbReference type="EMBL" id="CP046908">
    <property type="protein sequence ID" value="QGZ36535.1"/>
    <property type="molecule type" value="Genomic_DNA"/>
</dbReference>
<dbReference type="InterPro" id="IPR037185">
    <property type="entry name" value="EmrE-like"/>
</dbReference>
<evidence type="ECO:0000256" key="2">
    <source>
        <dbReference type="SAM" id="Phobius"/>
    </source>
</evidence>
<dbReference type="OrthoDB" id="9915303at2"/>
<dbReference type="KEGG" id="siw:GH266_19820"/>
<dbReference type="AlphaFoldDB" id="A0A857CCF3"/>
<evidence type="ECO:0000256" key="1">
    <source>
        <dbReference type="SAM" id="MobiDB-lite"/>
    </source>
</evidence>
<feature type="transmembrane region" description="Helical" evidence="2">
    <location>
        <begin position="261"/>
        <end position="279"/>
    </location>
</feature>
<dbReference type="Pfam" id="PF00892">
    <property type="entry name" value="EamA"/>
    <property type="match status" value="1"/>
</dbReference>
<feature type="transmembrane region" description="Helical" evidence="2">
    <location>
        <begin position="119"/>
        <end position="137"/>
    </location>
</feature>
<feature type="transmembrane region" description="Helical" evidence="2">
    <location>
        <begin position="149"/>
        <end position="167"/>
    </location>
</feature>
<feature type="domain" description="EamA" evidence="3">
    <location>
        <begin position="172"/>
        <end position="301"/>
    </location>
</feature>
<organism evidence="4 5">
    <name type="scientific">Stappia indica</name>
    <dbReference type="NCBI Taxonomy" id="538381"/>
    <lineage>
        <taxon>Bacteria</taxon>
        <taxon>Pseudomonadati</taxon>
        <taxon>Pseudomonadota</taxon>
        <taxon>Alphaproteobacteria</taxon>
        <taxon>Hyphomicrobiales</taxon>
        <taxon>Stappiaceae</taxon>
        <taxon>Stappia</taxon>
    </lineage>
</organism>
<protein>
    <recommendedName>
        <fullName evidence="3">EamA domain-containing protein</fullName>
    </recommendedName>
</protein>
<feature type="region of interest" description="Disordered" evidence="1">
    <location>
        <begin position="1"/>
        <end position="37"/>
    </location>
</feature>
<evidence type="ECO:0000313" key="5">
    <source>
        <dbReference type="Proteomes" id="UP000435648"/>
    </source>
</evidence>
<dbReference type="Proteomes" id="UP000435648">
    <property type="component" value="Chromosome"/>
</dbReference>
<dbReference type="RefSeq" id="WP_158195365.1">
    <property type="nucleotide sequence ID" value="NZ_CP046908.1"/>
</dbReference>
<feature type="compositionally biased region" description="Basic and acidic residues" evidence="1">
    <location>
        <begin position="1"/>
        <end position="13"/>
    </location>
</feature>
<feature type="transmembrane region" description="Helical" evidence="2">
    <location>
        <begin position="95"/>
        <end position="113"/>
    </location>
</feature>
<accession>A0A857CCF3</accession>
<feature type="transmembrane region" description="Helical" evidence="2">
    <location>
        <begin position="66"/>
        <end position="83"/>
    </location>
</feature>
<evidence type="ECO:0000313" key="4">
    <source>
        <dbReference type="EMBL" id="QGZ36535.1"/>
    </source>
</evidence>
<dbReference type="PANTHER" id="PTHR22911">
    <property type="entry name" value="ACYL-MALONYL CONDENSING ENZYME-RELATED"/>
    <property type="match status" value="1"/>
</dbReference>
<evidence type="ECO:0000259" key="3">
    <source>
        <dbReference type="Pfam" id="PF00892"/>
    </source>
</evidence>
<dbReference type="InterPro" id="IPR000620">
    <property type="entry name" value="EamA_dom"/>
</dbReference>